<dbReference type="SUPFAM" id="SSF53850">
    <property type="entry name" value="Periplasmic binding protein-like II"/>
    <property type="match status" value="1"/>
</dbReference>
<keyword evidence="4" id="KW-1185">Reference proteome</keyword>
<reference evidence="3 4" key="1">
    <citation type="submission" date="2020-07" db="EMBL/GenBank/DDBJ databases">
        <title>Taxonomic revisions and descriptions of new bacterial species based on genomic comparisons in the high-G+C-content subgroup of the family Alcaligenaceae.</title>
        <authorList>
            <person name="Szabo A."/>
            <person name="Felfoldi T."/>
        </authorList>
    </citation>
    <scope>NUCLEOTIDE SEQUENCE [LARGE SCALE GENOMIC DNA]</scope>
    <source>
        <strain evidence="3 4">DSM 25264</strain>
    </source>
</reference>
<name>A0A853F6Q1_9BURK</name>
<comment type="similarity">
    <text evidence="1">Belongs to the UPF0065 (bug) family.</text>
</comment>
<feature type="chain" id="PRO_5032611630" evidence="2">
    <location>
        <begin position="22"/>
        <end position="323"/>
    </location>
</feature>
<proteinExistence type="inferred from homology"/>
<evidence type="ECO:0000313" key="3">
    <source>
        <dbReference type="EMBL" id="NYT36255.1"/>
    </source>
</evidence>
<keyword evidence="2" id="KW-0732">Signal</keyword>
<comment type="caution">
    <text evidence="3">The sequence shown here is derived from an EMBL/GenBank/DDBJ whole genome shotgun (WGS) entry which is preliminary data.</text>
</comment>
<dbReference type="PANTHER" id="PTHR42928:SF5">
    <property type="entry name" value="BLR1237 PROTEIN"/>
    <property type="match status" value="1"/>
</dbReference>
<dbReference type="AlphaFoldDB" id="A0A853F6Q1"/>
<dbReference type="OrthoDB" id="8627598at2"/>
<sequence>MKIIKYLLMTASMTLAMYAHASSDSYPEHPIRTIVPFAPGGNADVTARLVTDALSKKLGQPFVIENKSGAGGLVGGTAVARAKPDGYTIMSGTGGPIFASAVVAGTRAPYTLRDLAPIGRISTVPLLLVVNSKSPYSTFDQFAASSKKRSGKLSVGHAGHATTNHVSVLQLQKALKTTFIVTPYKGSSPAIQDLIGNQIDAVSAEATACLQYVKSGQLRALAIIGSKRLPSLPNVPTMSELKIQGVNVTTFAGMMAPAHTPQNVINQLSQALSEVLHDADFIDHLERLGGVPAYLPPVKFSAFLVGEKNKYTRLVEEGLIEVK</sequence>
<protein>
    <submittedName>
        <fullName evidence="3">Tripartite tricarboxylate transporter substrate binding protein</fullName>
    </submittedName>
</protein>
<gene>
    <name evidence="3" type="ORF">H0A68_05165</name>
</gene>
<organism evidence="3 4">
    <name type="scientific">Allopusillimonas soli</name>
    <dbReference type="NCBI Taxonomy" id="659016"/>
    <lineage>
        <taxon>Bacteria</taxon>
        <taxon>Pseudomonadati</taxon>
        <taxon>Pseudomonadota</taxon>
        <taxon>Betaproteobacteria</taxon>
        <taxon>Burkholderiales</taxon>
        <taxon>Alcaligenaceae</taxon>
        <taxon>Allopusillimonas</taxon>
    </lineage>
</organism>
<dbReference type="Pfam" id="PF03401">
    <property type="entry name" value="TctC"/>
    <property type="match status" value="1"/>
</dbReference>
<feature type="signal peptide" evidence="2">
    <location>
        <begin position="1"/>
        <end position="21"/>
    </location>
</feature>
<dbReference type="Proteomes" id="UP000580517">
    <property type="component" value="Unassembled WGS sequence"/>
</dbReference>
<evidence type="ECO:0000313" key="4">
    <source>
        <dbReference type="Proteomes" id="UP000580517"/>
    </source>
</evidence>
<dbReference type="InterPro" id="IPR005064">
    <property type="entry name" value="BUG"/>
</dbReference>
<evidence type="ECO:0000256" key="2">
    <source>
        <dbReference type="SAM" id="SignalP"/>
    </source>
</evidence>
<dbReference type="Gene3D" id="3.40.190.150">
    <property type="entry name" value="Bordetella uptake gene, domain 1"/>
    <property type="match status" value="1"/>
</dbReference>
<dbReference type="EMBL" id="JACCEW010000001">
    <property type="protein sequence ID" value="NYT36255.1"/>
    <property type="molecule type" value="Genomic_DNA"/>
</dbReference>
<dbReference type="CDD" id="cd07012">
    <property type="entry name" value="PBP2_Bug_TTT"/>
    <property type="match status" value="1"/>
</dbReference>
<dbReference type="InterPro" id="IPR042100">
    <property type="entry name" value="Bug_dom1"/>
</dbReference>
<dbReference type="PANTHER" id="PTHR42928">
    <property type="entry name" value="TRICARBOXYLATE-BINDING PROTEIN"/>
    <property type="match status" value="1"/>
</dbReference>
<accession>A0A853F6Q1</accession>
<evidence type="ECO:0000256" key="1">
    <source>
        <dbReference type="ARBA" id="ARBA00006987"/>
    </source>
</evidence>
<dbReference type="PIRSF" id="PIRSF017082">
    <property type="entry name" value="YflP"/>
    <property type="match status" value="1"/>
</dbReference>
<dbReference type="Gene3D" id="3.40.190.10">
    <property type="entry name" value="Periplasmic binding protein-like II"/>
    <property type="match status" value="1"/>
</dbReference>
<dbReference type="RefSeq" id="WP_129968154.1">
    <property type="nucleotide sequence ID" value="NZ_JACCEW010000001.1"/>
</dbReference>